<name>A0A644WBV0_9ZZZZ</name>
<accession>A0A644WBV0</accession>
<feature type="transmembrane region" description="Helical" evidence="1">
    <location>
        <begin position="76"/>
        <end position="95"/>
    </location>
</feature>
<evidence type="ECO:0000256" key="1">
    <source>
        <dbReference type="SAM" id="Phobius"/>
    </source>
</evidence>
<keyword evidence="1" id="KW-0812">Transmembrane</keyword>
<dbReference type="EMBL" id="VSSQ01000693">
    <property type="protein sequence ID" value="MPL99863.1"/>
    <property type="molecule type" value="Genomic_DNA"/>
</dbReference>
<keyword evidence="1" id="KW-0472">Membrane</keyword>
<evidence type="ECO:0000313" key="2">
    <source>
        <dbReference type="EMBL" id="MPL99863.1"/>
    </source>
</evidence>
<feature type="transmembrane region" description="Helical" evidence="1">
    <location>
        <begin position="107"/>
        <end position="129"/>
    </location>
</feature>
<dbReference type="AlphaFoldDB" id="A0A644WBV0"/>
<protein>
    <submittedName>
        <fullName evidence="2">Uncharacterized protein</fullName>
    </submittedName>
</protein>
<feature type="transmembrane region" description="Helical" evidence="1">
    <location>
        <begin position="229"/>
        <end position="247"/>
    </location>
</feature>
<organism evidence="2">
    <name type="scientific">bioreactor metagenome</name>
    <dbReference type="NCBI Taxonomy" id="1076179"/>
    <lineage>
        <taxon>unclassified sequences</taxon>
        <taxon>metagenomes</taxon>
        <taxon>ecological metagenomes</taxon>
    </lineage>
</organism>
<reference evidence="2" key="1">
    <citation type="submission" date="2019-08" db="EMBL/GenBank/DDBJ databases">
        <authorList>
            <person name="Kucharzyk K."/>
            <person name="Murdoch R.W."/>
            <person name="Higgins S."/>
            <person name="Loffler F."/>
        </authorList>
    </citation>
    <scope>NUCLEOTIDE SEQUENCE</scope>
</reference>
<feature type="transmembrane region" description="Helical" evidence="1">
    <location>
        <begin position="205"/>
        <end position="223"/>
    </location>
</feature>
<proteinExistence type="predicted"/>
<comment type="caution">
    <text evidence="2">The sequence shown here is derived from an EMBL/GenBank/DDBJ whole genome shotgun (WGS) entry which is preliminary data.</text>
</comment>
<feature type="transmembrane region" description="Helical" evidence="1">
    <location>
        <begin position="175"/>
        <end position="196"/>
    </location>
</feature>
<keyword evidence="1" id="KW-1133">Transmembrane helix</keyword>
<gene>
    <name evidence="2" type="ORF">SDC9_46084</name>
</gene>
<sequence length="255" mass="28257">MGKNLRFVLLGIQGLLTLILTVSIVHGSISAVQQQIWDTARSFLIPSFIHLWVAFTAALLLCFFYRANIGAEARVLPLLFLMISLGNVKILPLYHSITHIFILNPSAISVLYHFSLLFSSFLFLASGLFQQTINPAKLSQYSFVAAASALFLSMIVPVSVNSPSFLFEASVTNSLFLGVCILINVLAVATFIIAMFEEQFSRQTFVRCLSFILMIVGNAMVTISQNTLFNVLGLVFYVAGTTILILVTRTYHIWT</sequence>
<feature type="transmembrane region" description="Helical" evidence="1">
    <location>
        <begin position="43"/>
        <end position="64"/>
    </location>
</feature>
<feature type="transmembrane region" description="Helical" evidence="1">
    <location>
        <begin position="141"/>
        <end position="160"/>
    </location>
</feature>